<organism evidence="2 3">
    <name type="scientific">Brassicogethes aeneus</name>
    <name type="common">Rape pollen beetle</name>
    <name type="synonym">Meligethes aeneus</name>
    <dbReference type="NCBI Taxonomy" id="1431903"/>
    <lineage>
        <taxon>Eukaryota</taxon>
        <taxon>Metazoa</taxon>
        <taxon>Ecdysozoa</taxon>
        <taxon>Arthropoda</taxon>
        <taxon>Hexapoda</taxon>
        <taxon>Insecta</taxon>
        <taxon>Pterygota</taxon>
        <taxon>Neoptera</taxon>
        <taxon>Endopterygota</taxon>
        <taxon>Coleoptera</taxon>
        <taxon>Polyphaga</taxon>
        <taxon>Cucujiformia</taxon>
        <taxon>Nitidulidae</taxon>
        <taxon>Meligethinae</taxon>
        <taxon>Brassicogethes</taxon>
    </lineage>
</organism>
<gene>
    <name evidence="2" type="ORF">MELIAE_LOCUS2010</name>
</gene>
<protein>
    <recommendedName>
        <fullName evidence="1">RAP domain-containing protein</fullName>
    </recommendedName>
</protein>
<dbReference type="AlphaFoldDB" id="A0A9P0AVL3"/>
<dbReference type="OrthoDB" id="10064757at2759"/>
<name>A0A9P0AVL3_BRAAE</name>
<feature type="domain" description="RAP" evidence="1">
    <location>
        <begin position="582"/>
        <end position="639"/>
    </location>
</feature>
<evidence type="ECO:0000259" key="1">
    <source>
        <dbReference type="PROSITE" id="PS51286"/>
    </source>
</evidence>
<dbReference type="Proteomes" id="UP001154078">
    <property type="component" value="Chromosome 10"/>
</dbReference>
<dbReference type="PROSITE" id="PS51286">
    <property type="entry name" value="RAP"/>
    <property type="match status" value="1"/>
</dbReference>
<reference evidence="2" key="1">
    <citation type="submission" date="2021-12" db="EMBL/GenBank/DDBJ databases">
        <authorList>
            <person name="King R."/>
        </authorList>
    </citation>
    <scope>NUCLEOTIDE SEQUENCE</scope>
</reference>
<keyword evidence="3" id="KW-1185">Reference proteome</keyword>
<proteinExistence type="predicted"/>
<sequence length="642" mass="74603">MFKQVVHKFRGLNRVPNYKNNNILCKSRCNNVFNTTFRGLYVTSHLKAKLFVETENLYAYGLLNSKLYDNTEIKVEKNVKTFEEFNESLSKPYRTSSANIIVNTFKNVKDFCVKNNITLSDNRFDNLVDGLMDQCENLSTSELYDLLMTISEMPQCESYSNHNYHDVWSCLDDVCIWKMKDWDVPTMFKFGDIWFKMNLGKLCEYIFEVLDYLPKRADKLTKDELVHTFFLLNICRRKKVSFEFEYALENLINDMTIEDMAVVSLGYFKSQSTIKLFSIIDAMLIKLIEEHKTIHEISLTAILKAIRLTRPGKVASNIFKALDVLSDETDRLSNLAVLHIALTGTSIMSFHKKSLQKAAERILKDINDPNKVRLKDIERILNGLAMFDFEPKTDRDIFTAALEELESPQRENEIMKYPRCLICALNFLGLRNIYSYKLMDKFLDLEVMETCFGKGARNVPRELFVLDRSIDIECPDYIGNRLAPKLLYKAAKWNTDFVPTSDQFKKINSAEKLVLDTIDTVETIIGNKALILVDHVLPQYAKADIIICKDKKSKKFTKPIGFENYTLGDIMKPQKNENLTHYAVVIVGWNQTIRETSFLLGQMLMKKRQLEKTGYVPVFVIWNEFINLTPKQKQMYLECKLI</sequence>
<evidence type="ECO:0000313" key="3">
    <source>
        <dbReference type="Proteomes" id="UP001154078"/>
    </source>
</evidence>
<accession>A0A9P0AVL3</accession>
<dbReference type="SMART" id="SM00952">
    <property type="entry name" value="RAP"/>
    <property type="match status" value="1"/>
</dbReference>
<evidence type="ECO:0000313" key="2">
    <source>
        <dbReference type="EMBL" id="CAH0548539.1"/>
    </source>
</evidence>
<dbReference type="InterPro" id="IPR013584">
    <property type="entry name" value="RAP"/>
</dbReference>
<dbReference type="EMBL" id="OV121141">
    <property type="protein sequence ID" value="CAH0548539.1"/>
    <property type="molecule type" value="Genomic_DNA"/>
</dbReference>